<evidence type="ECO:0000256" key="1">
    <source>
        <dbReference type="ARBA" id="ARBA00005915"/>
    </source>
</evidence>
<comment type="similarity">
    <text evidence="1">Belongs to the RecJ family.</text>
</comment>
<evidence type="ECO:0000259" key="6">
    <source>
        <dbReference type="Pfam" id="PF01368"/>
    </source>
</evidence>
<evidence type="ECO:0000256" key="2">
    <source>
        <dbReference type="ARBA" id="ARBA00019841"/>
    </source>
</evidence>
<reference evidence="9 10" key="1">
    <citation type="submission" date="2020-08" db="EMBL/GenBank/DDBJ databases">
        <title>Genome public.</title>
        <authorList>
            <person name="Liu C."/>
            <person name="Sun Q."/>
        </authorList>
    </citation>
    <scope>NUCLEOTIDE SEQUENCE [LARGE SCALE GENOMIC DNA]</scope>
    <source>
        <strain evidence="9 10">NSJ-7</strain>
    </source>
</reference>
<feature type="domain" description="DHHA1" evidence="7">
    <location>
        <begin position="332"/>
        <end position="422"/>
    </location>
</feature>
<dbReference type="InterPro" id="IPR051673">
    <property type="entry name" value="SSDNA_exonuclease_RecJ"/>
</dbReference>
<evidence type="ECO:0000313" key="9">
    <source>
        <dbReference type="EMBL" id="MBC5677236.1"/>
    </source>
</evidence>
<dbReference type="Gene3D" id="3.90.1640.30">
    <property type="match status" value="1"/>
</dbReference>
<dbReference type="Pfam" id="PF02272">
    <property type="entry name" value="DHHA1"/>
    <property type="match status" value="1"/>
</dbReference>
<evidence type="ECO:0000259" key="8">
    <source>
        <dbReference type="Pfam" id="PF17768"/>
    </source>
</evidence>
<proteinExistence type="inferred from homology"/>
<keyword evidence="5" id="KW-0269">Exonuclease</keyword>
<dbReference type="Pfam" id="PF17768">
    <property type="entry name" value="RecJ_OB"/>
    <property type="match status" value="1"/>
</dbReference>
<feature type="domain" description="DDH" evidence="6">
    <location>
        <begin position="58"/>
        <end position="203"/>
    </location>
</feature>
<keyword evidence="3" id="KW-0540">Nuclease</keyword>
<dbReference type="RefSeq" id="WP_024727407.1">
    <property type="nucleotide sequence ID" value="NZ_JACOOS010000005.1"/>
</dbReference>
<dbReference type="Gene3D" id="3.10.310.30">
    <property type="match status" value="1"/>
</dbReference>
<evidence type="ECO:0000313" key="10">
    <source>
        <dbReference type="Proteomes" id="UP000635828"/>
    </source>
</evidence>
<sequence length="563" mass="63173">MQWKSRGLNCIEDVILANHPEDDSINAFLNVKPYYFIQNLDDMAQFIMKGITDGRPFTIIGDYDADGVCSTYELYLLLKELGAADITIRLPRRFSEGYGLNESIIDEIEEGILLTVDNGIAACEAIEKAKKKGLLVGIIDHHLNRRKEDGTILNPPADIIVDPNADGLGGDFNGYCAAGLVYKLAQHMGIQSKPLEYILSYAAIATVADVMDLVKDNRKIVIEGLSILNDFRKCPMALSVLMREMYCKTLTAKDIGFMIGPVINASGRLLDDGARKVLEYFMSKEDFPSLVEKAKELKEINQERKELVQETMKRIQEYITDNCIFYERPMIIQMDDLHEGVLGIIAGRLAEEWKTPAFVLTKNETGEFKGSGRSYGSIDLKDLMDHCQESLLSYGGHKAAGGIKIADEACLNQFKEMSARYLEGKDLDEDEVYVYDLELTSEDDIDAVLEELKKFEPFGQGNPAVTFLIKDFTLTPVGGKFYEAFGDSNDPHLKCNGKNISMIGFRKFHQFQEAGCPRVLHAYGQLLPSENGGRFELEDFEAVHKKKERSSLSKALSRELMNF</sequence>
<name>A0ABR7FRZ8_9FIRM</name>
<gene>
    <name evidence="9" type="ORF">H8S22_06320</name>
</gene>
<dbReference type="EMBL" id="JACOOS010000005">
    <property type="protein sequence ID" value="MBC5677236.1"/>
    <property type="molecule type" value="Genomic_DNA"/>
</dbReference>
<protein>
    <recommendedName>
        <fullName evidence="2">Single-stranded-DNA-specific exonuclease RecJ</fullName>
    </recommendedName>
</protein>
<dbReference type="SUPFAM" id="SSF64182">
    <property type="entry name" value="DHH phosphoesterases"/>
    <property type="match status" value="1"/>
</dbReference>
<organism evidence="9 10">
    <name type="scientific">Anaerostipes hominis</name>
    <name type="common">ex Liu et al. 2021</name>
    <dbReference type="NCBI Taxonomy" id="2763018"/>
    <lineage>
        <taxon>Bacteria</taxon>
        <taxon>Bacillati</taxon>
        <taxon>Bacillota</taxon>
        <taxon>Clostridia</taxon>
        <taxon>Lachnospirales</taxon>
        <taxon>Lachnospiraceae</taxon>
        <taxon>Anaerostipes</taxon>
    </lineage>
</organism>
<dbReference type="PANTHER" id="PTHR30255">
    <property type="entry name" value="SINGLE-STRANDED-DNA-SPECIFIC EXONUCLEASE RECJ"/>
    <property type="match status" value="1"/>
</dbReference>
<comment type="caution">
    <text evidence="9">The sequence shown here is derived from an EMBL/GenBank/DDBJ whole genome shotgun (WGS) entry which is preliminary data.</text>
</comment>
<keyword evidence="10" id="KW-1185">Reference proteome</keyword>
<evidence type="ECO:0000259" key="7">
    <source>
        <dbReference type="Pfam" id="PF02272"/>
    </source>
</evidence>
<dbReference type="PANTHER" id="PTHR30255:SF2">
    <property type="entry name" value="SINGLE-STRANDED-DNA-SPECIFIC EXONUCLEASE RECJ"/>
    <property type="match status" value="1"/>
</dbReference>
<evidence type="ECO:0000256" key="3">
    <source>
        <dbReference type="ARBA" id="ARBA00022722"/>
    </source>
</evidence>
<keyword evidence="4" id="KW-0378">Hydrolase</keyword>
<feature type="domain" description="RecJ OB" evidence="8">
    <location>
        <begin position="435"/>
        <end position="528"/>
    </location>
</feature>
<dbReference type="InterPro" id="IPR038763">
    <property type="entry name" value="DHH_sf"/>
</dbReference>
<dbReference type="InterPro" id="IPR041122">
    <property type="entry name" value="RecJ_OB"/>
</dbReference>
<dbReference type="Proteomes" id="UP000635828">
    <property type="component" value="Unassembled WGS sequence"/>
</dbReference>
<evidence type="ECO:0000256" key="4">
    <source>
        <dbReference type="ARBA" id="ARBA00022801"/>
    </source>
</evidence>
<dbReference type="InterPro" id="IPR003156">
    <property type="entry name" value="DHHA1_dom"/>
</dbReference>
<dbReference type="InterPro" id="IPR001667">
    <property type="entry name" value="DDH_dom"/>
</dbReference>
<accession>A0ABR7FRZ8</accession>
<dbReference type="Pfam" id="PF01368">
    <property type="entry name" value="DHH"/>
    <property type="match status" value="1"/>
</dbReference>
<evidence type="ECO:0000256" key="5">
    <source>
        <dbReference type="ARBA" id="ARBA00022839"/>
    </source>
</evidence>